<feature type="domain" description="DUF4032" evidence="1">
    <location>
        <begin position="228"/>
        <end position="390"/>
    </location>
</feature>
<dbReference type="AlphaFoldDB" id="A0A3D9UUJ4"/>
<gene>
    <name evidence="2" type="ORF">DFJ65_3318</name>
</gene>
<evidence type="ECO:0000259" key="1">
    <source>
        <dbReference type="Pfam" id="PF13224"/>
    </source>
</evidence>
<sequence length="412" mass="46677">MALDIKAGRPWPALLDLPWSTPLEEWPESILAALPRGISRHVVRFVRIEGRIIAIKEIKADIARREYEMLRALRRLDIPCVEAVGVVAGRTADDGTALDACLLTRHLQFSLPYRAMLSQSLRPDTADRLIDALAVLLVRLHLVGFWWGDVSLSNTLFKRNAGEFAAYLVDAETGELRPQLSDGQREHDLDIARVNIAGEIMDLQAGGFIAAEVDPLSVSDLILSRYHELWKALTNVERYEIDERWKIDEHIRHLNDLGFDVGELDITTDFGGTHLSIQPKIVDAGHHARRLLRLTGLDVEDNQARRLLNDLDAYRASQDRQNDDEDLVAHEWLARIYEPITRRVPPAMRAKLEPAEVFHEILEHRWYMAEKAKHDIPIEDAAADYVEKVLPAKPDESAVVGVDTQELPVRAK</sequence>
<keyword evidence="2" id="KW-0418">Kinase</keyword>
<accession>A0A3D9UUJ4</accession>
<keyword evidence="2" id="KW-0808">Transferase</keyword>
<dbReference type="InterPro" id="IPR011009">
    <property type="entry name" value="Kinase-like_dom_sf"/>
</dbReference>
<reference evidence="2 3" key="1">
    <citation type="submission" date="2018-08" db="EMBL/GenBank/DDBJ databases">
        <title>Sequencing the genomes of 1000 actinobacteria strains.</title>
        <authorList>
            <person name="Klenk H.-P."/>
        </authorList>
    </citation>
    <scope>NUCLEOTIDE SEQUENCE [LARGE SCALE GENOMIC DNA]</scope>
    <source>
        <strain evidence="2 3">DSM 22967</strain>
    </source>
</reference>
<dbReference type="EMBL" id="QTUA01000001">
    <property type="protein sequence ID" value="REF32213.1"/>
    <property type="molecule type" value="Genomic_DNA"/>
</dbReference>
<dbReference type="Pfam" id="PF06293">
    <property type="entry name" value="Kdo"/>
    <property type="match status" value="1"/>
</dbReference>
<protein>
    <submittedName>
        <fullName evidence="2">Lipopolysaccharide kinase (Kdo/WaaP) family protein</fullName>
    </submittedName>
</protein>
<evidence type="ECO:0000313" key="2">
    <source>
        <dbReference type="EMBL" id="REF32213.1"/>
    </source>
</evidence>
<dbReference type="SUPFAM" id="SSF56112">
    <property type="entry name" value="Protein kinase-like (PK-like)"/>
    <property type="match status" value="1"/>
</dbReference>
<keyword evidence="3" id="KW-1185">Reference proteome</keyword>
<dbReference type="Proteomes" id="UP000256253">
    <property type="component" value="Unassembled WGS sequence"/>
</dbReference>
<organism evidence="2 3">
    <name type="scientific">Calidifontibacter indicus</name>
    <dbReference type="NCBI Taxonomy" id="419650"/>
    <lineage>
        <taxon>Bacteria</taxon>
        <taxon>Bacillati</taxon>
        <taxon>Actinomycetota</taxon>
        <taxon>Actinomycetes</taxon>
        <taxon>Micrococcales</taxon>
        <taxon>Dermacoccaceae</taxon>
        <taxon>Calidifontibacter</taxon>
    </lineage>
</organism>
<dbReference type="Pfam" id="PF13224">
    <property type="entry name" value="DUF4032"/>
    <property type="match status" value="1"/>
</dbReference>
<evidence type="ECO:0000313" key="3">
    <source>
        <dbReference type="Proteomes" id="UP000256253"/>
    </source>
</evidence>
<dbReference type="GO" id="GO:0016301">
    <property type="term" value="F:kinase activity"/>
    <property type="evidence" value="ECO:0007669"/>
    <property type="project" value="UniProtKB-KW"/>
</dbReference>
<dbReference type="RefSeq" id="WP_115923953.1">
    <property type="nucleotide sequence ID" value="NZ_QTUA01000001.1"/>
</dbReference>
<dbReference type="InterPro" id="IPR025111">
    <property type="entry name" value="DUF4032"/>
</dbReference>
<proteinExistence type="predicted"/>
<dbReference type="OrthoDB" id="1550523at2"/>
<name>A0A3D9UUJ4_9MICO</name>
<comment type="caution">
    <text evidence="2">The sequence shown here is derived from an EMBL/GenBank/DDBJ whole genome shotgun (WGS) entry which is preliminary data.</text>
</comment>